<dbReference type="Proteomes" id="UP000032721">
    <property type="component" value="Chromosome"/>
</dbReference>
<name>A0A068QWP8_9GAMM</name>
<dbReference type="AlphaFoldDB" id="A0A068QWP8"/>
<gene>
    <name evidence="2" type="ORF">LY16_03608</name>
    <name evidence="1" type="ORF">XDD1_3708</name>
</gene>
<keyword evidence="4" id="KW-1185">Reference proteome</keyword>
<dbReference type="HOGENOM" id="CLU_171918_0_0_6"/>
<reference evidence="2 4" key="2">
    <citation type="submission" date="2019-07" db="EMBL/GenBank/DDBJ databases">
        <title>Genomic Encyclopedia of Type Strains, Phase I: the one thousand microbial genomes (KMG-I) project.</title>
        <authorList>
            <person name="Kyrpides N."/>
        </authorList>
    </citation>
    <scope>NUCLEOTIDE SEQUENCE [LARGE SCALE GENOMIC DNA]</scope>
    <source>
        <strain evidence="2 4">DSM 17909</strain>
    </source>
</reference>
<dbReference type="Proteomes" id="UP000324170">
    <property type="component" value="Unassembled WGS sequence"/>
</dbReference>
<evidence type="ECO:0000313" key="4">
    <source>
        <dbReference type="Proteomes" id="UP000324170"/>
    </source>
</evidence>
<protein>
    <submittedName>
        <fullName evidence="2">Type I toxin-antitoxin system toxin SymE</fullName>
    </submittedName>
</protein>
<evidence type="ECO:0000313" key="3">
    <source>
        <dbReference type="Proteomes" id="UP000032721"/>
    </source>
</evidence>
<dbReference type="EMBL" id="FO704550">
    <property type="protein sequence ID" value="CDG19393.1"/>
    <property type="molecule type" value="Genomic_DNA"/>
</dbReference>
<dbReference type="KEGG" id="xdo:XDD1_3708"/>
<evidence type="ECO:0000313" key="2">
    <source>
        <dbReference type="EMBL" id="TYO94667.1"/>
    </source>
</evidence>
<reference evidence="1 3" key="1">
    <citation type="submission" date="2013-07" db="EMBL/GenBank/DDBJ databases">
        <authorList>
            <person name="Genoscope - CEA"/>
        </authorList>
    </citation>
    <scope>NUCLEOTIDE SEQUENCE [LARGE SCALE GENOMIC DNA]</scope>
    <source>
        <strain evidence="1">FRM16</strain>
        <strain evidence="3">FRM16 / DSM 17909</strain>
    </source>
</reference>
<sequence length="125" mass="13599">MDLRLSSHLAELPECVISGNTLNQIGFSANALFHIAQFANGLMLSLIEPETEPDLATLIHNAENHPYQGIDWVRENGELYLAGDWLTESGLLDHPVTLETAYGLIVLRADPQPQTAIPAPAGTNQ</sequence>
<organism evidence="1 3">
    <name type="scientific">Xenorhabdus doucetiae</name>
    <dbReference type="NCBI Taxonomy" id="351671"/>
    <lineage>
        <taxon>Bacteria</taxon>
        <taxon>Pseudomonadati</taxon>
        <taxon>Pseudomonadota</taxon>
        <taxon>Gammaproteobacteria</taxon>
        <taxon>Enterobacterales</taxon>
        <taxon>Morganellaceae</taxon>
        <taxon>Xenorhabdus</taxon>
    </lineage>
</organism>
<dbReference type="EMBL" id="VNHN01000115">
    <property type="protein sequence ID" value="TYO94667.1"/>
    <property type="molecule type" value="Genomic_DNA"/>
</dbReference>
<proteinExistence type="predicted"/>
<accession>A0A068QWP8</accession>
<dbReference type="RefSeq" id="WP_045973068.1">
    <property type="nucleotide sequence ID" value="NZ_CAWMED010000001.1"/>
</dbReference>
<evidence type="ECO:0000313" key="1">
    <source>
        <dbReference type="EMBL" id="CDG19393.1"/>
    </source>
</evidence>